<dbReference type="PROSITE" id="PS50234">
    <property type="entry name" value="VWFA"/>
    <property type="match status" value="1"/>
</dbReference>
<keyword evidence="6 10" id="KW-0547">Nucleotide-binding</keyword>
<dbReference type="Gene3D" id="3.40.50.300">
    <property type="entry name" value="P-loop containing nucleotide triphosphate hydrolases"/>
    <property type="match status" value="6"/>
</dbReference>
<dbReference type="SUPFAM" id="SSF52540">
    <property type="entry name" value="P-loop containing nucleoside triphosphate hydrolases"/>
    <property type="match status" value="6"/>
</dbReference>
<dbReference type="GO" id="GO:0030687">
    <property type="term" value="C:preribosome, large subunit precursor"/>
    <property type="evidence" value="ECO:0007669"/>
    <property type="project" value="TreeGrafter"/>
</dbReference>
<dbReference type="InterPro" id="IPR011704">
    <property type="entry name" value="ATPase_dyneun-rel_AAA"/>
</dbReference>
<dbReference type="SMART" id="SM00382">
    <property type="entry name" value="AAA"/>
    <property type="match status" value="5"/>
</dbReference>
<name>A0A854QAR3_CRYNE</name>
<feature type="compositionally biased region" description="Acidic residues" evidence="11">
    <location>
        <begin position="4171"/>
        <end position="4181"/>
    </location>
</feature>
<dbReference type="OrthoDB" id="5186at2759"/>
<feature type="compositionally biased region" description="Basic and acidic residues" evidence="11">
    <location>
        <begin position="4490"/>
        <end position="4508"/>
    </location>
</feature>
<feature type="compositionally biased region" description="Low complexity" evidence="11">
    <location>
        <begin position="4440"/>
        <end position="4462"/>
    </location>
</feature>
<dbReference type="InterPro" id="IPR041190">
    <property type="entry name" value="Midasin_AAA_lid_5"/>
</dbReference>
<dbReference type="GO" id="GO:0000027">
    <property type="term" value="P:ribosomal large subunit assembly"/>
    <property type="evidence" value="ECO:0007669"/>
    <property type="project" value="InterPro"/>
</dbReference>
<evidence type="ECO:0000256" key="7">
    <source>
        <dbReference type="ARBA" id="ARBA00022840"/>
    </source>
</evidence>
<dbReference type="InterPro" id="IPR040848">
    <property type="entry name" value="AAA_lid_7"/>
</dbReference>
<comment type="caution">
    <text evidence="13">The sequence shown here is derived from an EMBL/GenBank/DDBJ whole genome shotgun (WGS) entry which is preliminary data.</text>
</comment>
<dbReference type="InterPro" id="IPR012099">
    <property type="entry name" value="Midasin"/>
</dbReference>
<dbReference type="GO" id="GO:0016887">
    <property type="term" value="F:ATP hydrolysis activity"/>
    <property type="evidence" value="ECO:0007669"/>
    <property type="project" value="InterPro"/>
</dbReference>
<dbReference type="Pfam" id="PF17865">
    <property type="entry name" value="AAA_lid_5"/>
    <property type="match status" value="1"/>
</dbReference>
<dbReference type="CDD" id="cd00009">
    <property type="entry name" value="AAA"/>
    <property type="match status" value="1"/>
</dbReference>
<dbReference type="InterPro" id="IPR036465">
    <property type="entry name" value="vWFA_dom_sf"/>
</dbReference>
<keyword evidence="8 10" id="KW-0143">Chaperone</keyword>
<feature type="compositionally biased region" description="Acidic residues" evidence="11">
    <location>
        <begin position="4308"/>
        <end position="4353"/>
    </location>
</feature>
<keyword evidence="5" id="KW-0597">Phosphoprotein</keyword>
<gene>
    <name evidence="13" type="ORF">C361_05908</name>
</gene>
<dbReference type="GO" id="GO:0005524">
    <property type="term" value="F:ATP binding"/>
    <property type="evidence" value="ECO:0007669"/>
    <property type="project" value="UniProtKB-KW"/>
</dbReference>
<evidence type="ECO:0000313" key="14">
    <source>
        <dbReference type="Proteomes" id="UP000199727"/>
    </source>
</evidence>
<dbReference type="GO" id="GO:0000055">
    <property type="term" value="P:ribosomal large subunit export from nucleus"/>
    <property type="evidence" value="ECO:0007669"/>
    <property type="project" value="TreeGrafter"/>
</dbReference>
<evidence type="ECO:0000256" key="1">
    <source>
        <dbReference type="ARBA" id="ARBA00004604"/>
    </source>
</evidence>
<evidence type="ECO:0000313" key="13">
    <source>
        <dbReference type="EMBL" id="OXG13766.1"/>
    </source>
</evidence>
<evidence type="ECO:0000259" key="12">
    <source>
        <dbReference type="PROSITE" id="PS50234"/>
    </source>
</evidence>
<dbReference type="PANTHER" id="PTHR48103:SF2">
    <property type="entry name" value="MIDASIN"/>
    <property type="match status" value="1"/>
</dbReference>
<feature type="compositionally biased region" description="Basic and acidic residues" evidence="11">
    <location>
        <begin position="4542"/>
        <end position="4556"/>
    </location>
</feature>
<feature type="compositionally biased region" description="Basic and acidic residues" evidence="11">
    <location>
        <begin position="4415"/>
        <end position="4427"/>
    </location>
</feature>
<dbReference type="Pfam" id="PF17867">
    <property type="entry name" value="AAA_lid_7"/>
    <property type="match status" value="3"/>
</dbReference>
<feature type="compositionally biased region" description="Acidic residues" evidence="11">
    <location>
        <begin position="4266"/>
        <end position="4292"/>
    </location>
</feature>
<feature type="compositionally biased region" description="Basic and acidic residues" evidence="11">
    <location>
        <begin position="4563"/>
        <end position="4588"/>
    </location>
</feature>
<evidence type="ECO:0000256" key="10">
    <source>
        <dbReference type="PIRNR" id="PIRNR010340"/>
    </source>
</evidence>
<feature type="compositionally biased region" description="Basic and acidic residues" evidence="11">
    <location>
        <begin position="4230"/>
        <end position="4265"/>
    </location>
</feature>
<dbReference type="SUPFAM" id="SSF53300">
    <property type="entry name" value="vWA-like"/>
    <property type="match status" value="1"/>
</dbReference>
<evidence type="ECO:0000256" key="11">
    <source>
        <dbReference type="SAM" id="MobiDB-lite"/>
    </source>
</evidence>
<organism evidence="13 14">
    <name type="scientific">Cryptococcus neoformans Tu259-1</name>
    <dbReference type="NCBI Taxonomy" id="1230072"/>
    <lineage>
        <taxon>Eukaryota</taxon>
        <taxon>Fungi</taxon>
        <taxon>Dikarya</taxon>
        <taxon>Basidiomycota</taxon>
        <taxon>Agaricomycotina</taxon>
        <taxon>Tremellomycetes</taxon>
        <taxon>Tremellales</taxon>
        <taxon>Cryptococcaceae</taxon>
        <taxon>Cryptococcus</taxon>
        <taxon>Cryptococcus neoformans species complex</taxon>
    </lineage>
</organism>
<proteinExistence type="inferred from homology"/>
<dbReference type="FunFam" id="3.40.50.300:FF:000712">
    <property type="entry name" value="Midasin"/>
    <property type="match status" value="1"/>
</dbReference>
<feature type="compositionally biased region" description="Basic and acidic residues" evidence="11">
    <location>
        <begin position="4155"/>
        <end position="4170"/>
    </location>
</feature>
<feature type="domain" description="VWFA" evidence="12">
    <location>
        <begin position="4743"/>
        <end position="4889"/>
    </location>
</feature>
<evidence type="ECO:0000256" key="2">
    <source>
        <dbReference type="ARBA" id="ARBA00004642"/>
    </source>
</evidence>
<dbReference type="Pfam" id="PF07728">
    <property type="entry name" value="AAA_5"/>
    <property type="match status" value="7"/>
</dbReference>
<dbReference type="EMBL" id="AMKT01000078">
    <property type="protein sequence ID" value="OXG13766.1"/>
    <property type="molecule type" value="Genomic_DNA"/>
</dbReference>
<dbReference type="SUPFAM" id="SSF48371">
    <property type="entry name" value="ARM repeat"/>
    <property type="match status" value="1"/>
</dbReference>
<dbReference type="PIRSF" id="PIRSF010340">
    <property type="entry name" value="Midasin"/>
    <property type="match status" value="1"/>
</dbReference>
<feature type="compositionally biased region" description="Acidic residues" evidence="11">
    <location>
        <begin position="4093"/>
        <end position="4104"/>
    </location>
</feature>
<evidence type="ECO:0000256" key="9">
    <source>
        <dbReference type="ARBA" id="ARBA00023242"/>
    </source>
</evidence>
<comment type="function">
    <text evidence="10">Nuclear chaperone required for maturation and nuclear export of pre-60S ribosome subunits.</text>
</comment>
<dbReference type="InterPro" id="IPR003593">
    <property type="entry name" value="AAA+_ATPase"/>
</dbReference>
<dbReference type="FunFam" id="3.40.50.300:FF:002472">
    <property type="entry name" value="Midasin"/>
    <property type="match status" value="1"/>
</dbReference>
<feature type="compositionally biased region" description="Basic and acidic residues" evidence="11">
    <location>
        <begin position="4196"/>
        <end position="4214"/>
    </location>
</feature>
<feature type="compositionally biased region" description="Polar residues" evidence="11">
    <location>
        <begin position="4509"/>
        <end position="4522"/>
    </location>
</feature>
<feature type="region of interest" description="Disordered" evidence="11">
    <location>
        <begin position="4087"/>
        <end position="4609"/>
    </location>
</feature>
<dbReference type="InterPro" id="IPR027417">
    <property type="entry name" value="P-loop_NTPase"/>
</dbReference>
<dbReference type="FunFam" id="3.40.50.300:FF:000142">
    <property type="entry name" value="Midasin"/>
    <property type="match status" value="1"/>
</dbReference>
<dbReference type="GO" id="GO:0005730">
    <property type="term" value="C:nucleolus"/>
    <property type="evidence" value="ECO:0007669"/>
    <property type="project" value="UniProtKB-SubCell"/>
</dbReference>
<dbReference type="PANTHER" id="PTHR48103">
    <property type="entry name" value="MIDASIN-RELATED"/>
    <property type="match status" value="1"/>
</dbReference>
<evidence type="ECO:0000256" key="5">
    <source>
        <dbReference type="ARBA" id="ARBA00022553"/>
    </source>
</evidence>
<dbReference type="Proteomes" id="UP000199727">
    <property type="component" value="Unassembled WGS sequence"/>
</dbReference>
<comment type="subcellular location">
    <subcellularLocation>
        <location evidence="1">Nucleus</location>
        <location evidence="1">Nucleolus</location>
    </subcellularLocation>
    <subcellularLocation>
        <location evidence="2">Nucleus</location>
        <location evidence="2">Nucleoplasm</location>
    </subcellularLocation>
</comment>
<dbReference type="Pfam" id="PF21108">
    <property type="entry name" value="MDN1_4th"/>
    <property type="match status" value="1"/>
</dbReference>
<evidence type="ECO:0000256" key="8">
    <source>
        <dbReference type="ARBA" id="ARBA00023186"/>
    </source>
</evidence>
<evidence type="ECO:0000256" key="4">
    <source>
        <dbReference type="ARBA" id="ARBA00017143"/>
    </source>
</evidence>
<reference evidence="13 14" key="1">
    <citation type="submission" date="2017-06" db="EMBL/GenBank/DDBJ databases">
        <title>Global population genomics of the pathogenic fungus Cryptococcus neoformans var. grubii.</title>
        <authorList>
            <person name="Cuomo C."/>
            <person name="Litvintseva A."/>
            <person name="Chen Y."/>
            <person name="Young S."/>
            <person name="Zeng Q."/>
            <person name="Chapman S."/>
            <person name="Gujja S."/>
            <person name="Saif S."/>
            <person name="Birren B."/>
        </authorList>
    </citation>
    <scope>NUCLEOTIDE SEQUENCE [LARGE SCALE GENOMIC DNA]</scope>
    <source>
        <strain evidence="13 14">Tu259-1</strain>
    </source>
</reference>
<dbReference type="FunFam" id="3.40.50.300:FF:001368">
    <property type="entry name" value="Midasin"/>
    <property type="match status" value="1"/>
</dbReference>
<keyword evidence="7 10" id="KW-0067">ATP-binding</keyword>
<dbReference type="InterPro" id="IPR002035">
    <property type="entry name" value="VWF_A"/>
</dbReference>
<dbReference type="InterPro" id="IPR016024">
    <property type="entry name" value="ARM-type_fold"/>
</dbReference>
<protein>
    <recommendedName>
        <fullName evidence="4 10">Midasin</fullName>
    </recommendedName>
</protein>
<sequence length="4971" mass="553201">MAEDYTMEVDTQVSPPKEVATDAPRPLYIDLWSQVDKFLGDLNLSSTSSHSPISIPDIIFSCSASNQASVSIKQLLQALSSLASYPGVFNHVQLRFQPILMDLLARWIEEPESLDYDLLERRLSILSLLVESNPEFWSLAHTFILRSPFKNGPLALVDFNNLPTIPTGRLHILLLIYLRLIIVDPSIATRNNWPIAQLHTLRTDHSDQGLRLLAIQVLARQQKWSEKKRMETEKTSVGNVADIDAEVLFGFETAVLPQGGFQIQEVKIDGWMLPVIESKRINEARQHAAKASSISYLHVPVIDRSDLSSRIVLVADQLMLRSSPPNPLSTTMHVRTAPTDETLRALCPLIQRASPILLTSPPSSGKTHILQYLSSMLFPSQRPSSRILTIPLGDTSIDVKSLIGTYVSSPTNPGTFEWMEGALAKAIRAGRWVVFEDVDRGSTEMLVTLAGIARSLRNARPGQRAMLAVPGRVSVEAGDGFALFATRTTRQEYTAPIFYAHHIFSEVFLAAPSDEDILAILTARFHRLPKTVLTTLVNIWHELRPFDKLSGQVKARDIGLRDLEKWCARVERNLPSSASLVALEQSGSVFANSVLQDEIFLEGVDIFVASLDAKRVSREKRKQMVDIIARGLGMDEDRFMALDGRKPNFEVSPASRQLHVGRVVMDMAAPEKGRRDTSSSSRPFALTRPSLVLLERIAVALTLGEPTLLVGETGTGKTTAVQHIASIVRRPLTVLNLSMQTESSDLLGGFKPIDASVAARSIHTRWQKLFCETFAMGKPANGAYVEAASRALSGRKWARCAELWTSSAKRAIDKLGKGEINSPAPEGSPLKRRKITKATRVLVQWQTLLADISDFDLHHAKMKSKLVFSFVEGPLVKAMKSGEWLLLDEVNLASQETLEAISTILEGPTASLVLTERGDVEPIARHPQFRLFACMNPATDVGKKDLPPNLRSRFTELYVPPPDDDREALISIVAQYLGDAAAGEKSVILDIAELYTTLKRLSAAKEIVDGSNAPPHYSMRTLARALTFAVQCAPLFGLRRALWEGYLMAFTMSLDVVSVRIAREAGEKYILGPMKNASAVLAQIPALPSSMDPDDFIRFGPFWLQRGPVPPVPESRYIITPSVQSKLSDLARVILTKRYPVLIQGPTSAGKTSAVEFLARQTGHRFVRINNHEHTDIQEYLGTYVTDPHTGNLVFQEGLLVTAVKQGHWIVLDELNLAPTDVLEALNRLLDDNRELVIPETQEVIKPHPNFILFATQNPPGLYAGRKILSRAFRNRFLEVHFDDVPKDELETILCQRCQIAPTYAKKIVQVFEELRHRRQASRVFESKQSFATLRDLFRWAERGAIGYQQLAEDGYMLLAERARQEEDKVVIKQVIEQVMKVTINDDMYRLFDKSTGILARFPQTTLPPTSMVWTKAMQRLFALVAAALFHNEPVLLVGETGCGKTSVCEIVAHMFNQALVGINCHQNMETADLLGSQRPVRNKLDRRAKVISTLSQYVQLSATASDEEILDACATLAKIQDVDQQLIGQCQREIKQISALFEWSDGPLVHAMTAGDLLLLDEVSLADDSVLERLNSVLEPGRTLVLAEKGGIDIDEATIVADERFHVIATMNPGGDFGKKELSPALRNRFTEIWVPALNDRGDMLQIISQSWKHENLRQCGPLILDYFLWFGEKLGDSSGLGLRDILAWVSFGNDLYAKGLSVPQVFHHGGQMVLIDGLESLPQVAGMSSNSIESLRKDCLAQLDKLAASLGIDYVVSRDLEVKITPDAVSIAGFLIPRGSTLSESTNFRFEAPTTALNTMRLVRGCQLPKAILLEGSPGVGKTSLVSALAGAAGFHLHRINLSDQTDLIDLFGSDLPVEGGKPGEFQWRDAAFLEAMQKGEWVLLDEMNLASQTVLEGLNAVLDYRGTVYIPELGRSFSRHPDFRVFAAQNPLQQGGGRKGLPKSFLNRFTKVYLQEHTAQDLTIICRNLLPMPTDIIEKMVSFNDTMRIQTMVTRMIGREGSPWEFNLRDLFRWFSLLSRKNGLERTDHPAEFFQMVYRQRFRNERDRQAVTDIFHSVFGHEVDLTRPVFTISPLWMQVGHSVVSRGSNPSVDVALQHHHLDIAESILKGIELGWLVILAGDSGMGKRGLIRGLAKGAGRLLGEFAMHPGVDTSEILGSFEQQDVSRLLNSVFGDVSDLITQVSDAQPAILRRLEDLSVLREQCQTSFNVETHDAFSTLCQAILSELSSFIDVTPARQSVDSLIKVGPNAVGFAWVDGELIHAIKNGGWYLISDANLCSASVLDRLNSLCETNGVLVLSEKGSSTGSPEVLRPHQDFRLFMTYDPRYGELSRAMRNRGLELFLDGKGMPGSVTAQPLILADNSVLRELTVLQPIVKNEDYPISSAVASSIALQSQGGLAYLPRFSHTLTGSVGEGYSVLSRYFFHQRLDEICRSHAVEACSLQQLDLDFVRAMPVDLTLNPNIRAVSQRRGAVNSILQTTLRGAIQLRQLQSWIADPAHAKTVLALSAVSSRRGPSRPKVQAGGDVYPFIISFLEIVQTRLASLVSESPDLLQRLDRVFVYVLLMISHAKSSVFDYSSTKLLARWIEQDTEGITSLSPVFDKLQNLAKTVQLTTGLGQTEIWSLFRETFDQRSSEDLLKLTSLADDVYDPHMRYSILQAFAAFDDTPRESTVIQELTSLLRTSREEMKGKVSGRWANWPITDSLELQVLCNKNSQDVLKILLEDRSIKVSSLLPLQNSLSLTRSPAALFEALSGWMKGVWDHSDSSEGILSGPADLFKPARLSSALRFGLVETVAMAEIPDQDQALSFSVKTVLFDTENKDCRRKNTLDLAVHCLSLILSAFGVSCMATQDTPSSMTALEDALMKSIDNPAIHFLHQSYRKWITSAFSAASLRPHDLTNLGQVWLALSRFILDLYVTNIPIDPGVRRGLQGEVIAEHLALVKEELAALMAKEMNLKGKTDSRLVADLMGRASVLEKEEESLGPNLKRASDVLKLSYLFNEVQAFLSDLYDREHICSLISALQDTHVQAMSRERDFELGSSAFIQRLSTTYSEMSDLIHPVVTAVLFGKFGLRLIARDTQLRGSRPDSTVPLAVTFPLAHGVKQLQKLSVDSPVDQATGVPTELLAASAYLYELNTKQSRIYYIPRLAQRLDRLYQIWSAIRLREQQEAQDAESLYRVKKTDIDVLSDEEQEAKEFAELFPQYEDVGAEDALPKQKELHLNKVNQKGFQPSHVASFNALIRQVFGQSSSTSSPLFKQILDETLHANFDPIAFDEGLDSSSLAFQISTLHRRLADIRTSPSQPNFYLSPNEPEARKAHEIVVRLLKRLHVLIDEWPEQMVLVHIRDRCERILTLDTRSPVAKILTALEQLLIHTEDWEAYANRENSLSTFRDGASKLIIEWRKLELVSWTRLLDDQAEQYASEDNEWTLRLYGALIHGPISSNDAGKHLEDVLPMVSTYINSSTYGLFIPRLDLLSCFQRMASELSIHHAVLAKVAIMLHNVIANARLFESRISDAMASQRAVIDKAIKDFVKLASWKDVNVFALKASAQKSHKALHRSIRKFRDVLRQPIAPLMSELNGIIPQEAPVSSEPPSPFFINISTLTSRSLKDREKANPDVPDVLIRLEETLDRYGQVHLKLRDTITGATASLVDSMAVDIIETASTLAKQTPSTLTKENEKVVNNLASRKRKAYADMLKALRASGFSQNVRADQMSRQQSTVWLASQLPVSIECLPPSFDPTGAAKVENYHHRLEVLMSAMRAAFNGHNPDIASQDLQRGIGFVESIYASSLNERARIVSHIIPLSKLYAILERLNICARSTSIIGGQSVLNALQITESWACQIIGALREVEDGVRELRGLQGRQCLPDDLTAVHELRQESNLLMQALATTLESVGRSECLLFTNEEYTLLETASRIRIKLVERFQSQVSSRPEFKHLFDSVVDMVQQTPEPSVSRSVTGDMDPSWIKSDEVVQVLLVVAQQMKSNVITDVNADEYPHIPTELKQQNAMITSLRIVDVIERLSSFMAGLASTNSPSVPNCLSRIVPFLEIFIQTYIQSINAHIHTVKATYKLCYVVGRVVLDLSQKGFCKPQEEGDSGEGEDGDMVEGTGMGAGTGEKNVSQEIKEESQVEGLQGEEEEEQEEQGGEEDDAFSMDEDFKGEMGEGKEKEEGSGDEEEEEEDHDEHVGDVDPLDPGAVDEKFWGDEKKEEEKKESDELMDQQTQAQEGESEMTGKEDEKKEKKDKEKQKQEEEGKEGDQDEPKQDGKGEEEEEEGEELVDEEVMGEERNEEGEEQPVGQDQQGVSMPEGDTLDLPEDLNLDDDGLEDGQDQEENLDDDMGMSVDGDEENNEGGGDEIDRMNEDEGEEVEEAPAATGQGEDETEEEAQMGQDADLSAANEQAQESEVGKGIGGGLEGDIDRQKEEKKKEEGETEEIEADARGQDGAAPQSQQQQSSTSDQQQADGPVDSSGAPLPSDNQSQPQSSRSLGDILQEIRRRRDEILSQQERVEQPSDNQETLEETSGQVEYVKEDEAKEEDQQALGKAGDEERQKLEDLKIVDEEETGEERRAMEDDPEENHVETEARDHKPADSTHQTRGQSDDEKEQTEKALTQADIGGKPAGEVVDDEMDVDGEKVEGGVERGEIPADVNVDEPDLNILGPVPIANEVAAAEDLWRRYATMTSDLSYALCEQLRLILEPTLATRLQGDFRTGKRLNMRKIIPYIASEYTKDKIWLRRTKPSRREYQVLLSLDDSRSMSESHSVDLAYQTLALVSQAMNKLEVGQVSIAKFGESVDILHPFKEGGFTDADGAKIMSSFKFDQQKTDVASLVERTLGYLGEARNGAAMSATAPDLWQLQIIISDGVCQDHARLRRLLRRALEERVMIVFIIVDSLHQTTAPSTAPAGSASASRPSILSMQTVEYKNVKGEMKLEMQRYLDTFPFEFYVVLRDVEALPGVLADTLRQWMTRVSQSQE</sequence>
<evidence type="ECO:0000256" key="3">
    <source>
        <dbReference type="ARBA" id="ARBA00007188"/>
    </source>
</evidence>
<feature type="compositionally biased region" description="Polar residues" evidence="11">
    <location>
        <begin position="4473"/>
        <end position="4484"/>
    </location>
</feature>
<comment type="similarity">
    <text evidence="3 10">Belongs to the midasin family.</text>
</comment>
<accession>A0A854QAR3</accession>
<keyword evidence="9 10" id="KW-0539">Nucleus</keyword>
<evidence type="ECO:0000256" key="6">
    <source>
        <dbReference type="ARBA" id="ARBA00022741"/>
    </source>
</evidence>
<feature type="compositionally biased region" description="Acidic residues" evidence="11">
    <location>
        <begin position="4133"/>
        <end position="4154"/>
    </location>
</feature>
<dbReference type="GO" id="GO:0005654">
    <property type="term" value="C:nucleoplasm"/>
    <property type="evidence" value="ECO:0007669"/>
    <property type="project" value="UniProtKB-SubCell"/>
</dbReference>
<dbReference type="InterPro" id="IPR048617">
    <property type="entry name" value="MDN1_AAA_lid_4"/>
</dbReference>